<dbReference type="PANTHER" id="PTHR47707">
    <property type="entry name" value="8-OXO-DGTP DIPHOSPHATASE"/>
    <property type="match status" value="1"/>
</dbReference>
<proteinExistence type="inferred from homology"/>
<evidence type="ECO:0000256" key="3">
    <source>
        <dbReference type="ARBA" id="ARBA00022457"/>
    </source>
</evidence>
<evidence type="ECO:0000256" key="1">
    <source>
        <dbReference type="ARBA" id="ARBA00001946"/>
    </source>
</evidence>
<evidence type="ECO:0000313" key="19">
    <source>
        <dbReference type="EMBL" id="ENV98802.1"/>
    </source>
</evidence>
<dbReference type="EC" id="3.6.1.55" evidence="12"/>
<keyword evidence="4" id="KW-0235">DNA replication</keyword>
<evidence type="ECO:0000256" key="14">
    <source>
        <dbReference type="ARBA" id="ARBA00041592"/>
    </source>
</evidence>
<comment type="caution">
    <text evidence="19">The sequence shown here is derived from an EMBL/GenBank/DDBJ whole genome shotgun (WGS) entry which is preliminary data.</text>
</comment>
<gene>
    <name evidence="19" type="ORF">F936_01885</name>
</gene>
<keyword evidence="5" id="KW-0479">Metal-binding</keyword>
<evidence type="ECO:0000256" key="5">
    <source>
        <dbReference type="ARBA" id="ARBA00022723"/>
    </source>
</evidence>
<comment type="catalytic activity">
    <reaction evidence="11">
        <text>8-oxo-GTP + H2O = 8-oxo-GMP + diphosphate + H(+)</text>
        <dbReference type="Rhea" id="RHEA:67616"/>
        <dbReference type="ChEBI" id="CHEBI:15377"/>
        <dbReference type="ChEBI" id="CHEBI:15378"/>
        <dbReference type="ChEBI" id="CHEBI:33019"/>
        <dbReference type="ChEBI" id="CHEBI:143553"/>
        <dbReference type="ChEBI" id="CHEBI:145694"/>
    </reaction>
</comment>
<evidence type="ECO:0000259" key="18">
    <source>
        <dbReference type="PROSITE" id="PS51462"/>
    </source>
</evidence>
<dbReference type="InterPro" id="IPR047127">
    <property type="entry name" value="MutT-like"/>
</dbReference>
<evidence type="ECO:0000256" key="2">
    <source>
        <dbReference type="ARBA" id="ARBA00005582"/>
    </source>
</evidence>
<dbReference type="GeneID" id="92919733"/>
<organism evidence="19 20">
    <name type="scientific">Acinetobacter calcoaceticus DSM 30006 = CIP 81.8</name>
    <dbReference type="NCBI Taxonomy" id="981331"/>
    <lineage>
        <taxon>Bacteria</taxon>
        <taxon>Pseudomonadati</taxon>
        <taxon>Pseudomonadota</taxon>
        <taxon>Gammaproteobacteria</taxon>
        <taxon>Moraxellales</taxon>
        <taxon>Moraxellaceae</taxon>
        <taxon>Acinetobacter</taxon>
        <taxon>Acinetobacter calcoaceticus/baumannii complex</taxon>
    </lineage>
</organism>
<dbReference type="Pfam" id="PF00293">
    <property type="entry name" value="NUDIX"/>
    <property type="match status" value="1"/>
</dbReference>
<dbReference type="InterPro" id="IPR020084">
    <property type="entry name" value="NUDIX_hydrolase_CS"/>
</dbReference>
<keyword evidence="7 17" id="KW-0378">Hydrolase</keyword>
<dbReference type="PANTHER" id="PTHR47707:SF1">
    <property type="entry name" value="NUDIX HYDROLASE FAMILY PROTEIN"/>
    <property type="match status" value="1"/>
</dbReference>
<protein>
    <recommendedName>
        <fullName evidence="13">8-oxo-dGTP diphosphatase</fullName>
        <ecNumber evidence="12">3.6.1.55</ecNumber>
    </recommendedName>
    <alternativeName>
        <fullName evidence="16">7,8-dihydro-8-oxoguanine-triphosphatase</fullName>
    </alternativeName>
    <alternativeName>
        <fullName evidence="15">Mutator protein MutT</fullName>
    </alternativeName>
    <alternativeName>
        <fullName evidence="14">dGTP pyrophosphohydrolase</fullName>
    </alternativeName>
</protein>
<evidence type="ECO:0000256" key="15">
    <source>
        <dbReference type="ARBA" id="ARBA00041979"/>
    </source>
</evidence>
<accession>A0ABN0K5H4</accession>
<dbReference type="EMBL" id="APQI01000004">
    <property type="protein sequence ID" value="ENV98802.1"/>
    <property type="molecule type" value="Genomic_DNA"/>
</dbReference>
<dbReference type="PROSITE" id="PS00893">
    <property type="entry name" value="NUDIX_BOX"/>
    <property type="match status" value="1"/>
</dbReference>
<keyword evidence="3" id="KW-0515">Mutator protein</keyword>
<keyword evidence="20" id="KW-1185">Reference proteome</keyword>
<dbReference type="Gene3D" id="3.90.79.10">
    <property type="entry name" value="Nucleoside Triphosphate Pyrophosphohydrolase"/>
    <property type="match status" value="1"/>
</dbReference>
<evidence type="ECO:0000313" key="20">
    <source>
        <dbReference type="Proteomes" id="UP000013024"/>
    </source>
</evidence>
<evidence type="ECO:0000256" key="12">
    <source>
        <dbReference type="ARBA" id="ARBA00038905"/>
    </source>
</evidence>
<comment type="similarity">
    <text evidence="2 17">Belongs to the Nudix hydrolase family.</text>
</comment>
<evidence type="ECO:0000256" key="9">
    <source>
        <dbReference type="ARBA" id="ARBA00023204"/>
    </source>
</evidence>
<evidence type="ECO:0000256" key="10">
    <source>
        <dbReference type="ARBA" id="ARBA00035861"/>
    </source>
</evidence>
<evidence type="ECO:0000256" key="11">
    <source>
        <dbReference type="ARBA" id="ARBA00036904"/>
    </source>
</evidence>
<reference evidence="19 20" key="1">
    <citation type="submission" date="2013-02" db="EMBL/GenBank/DDBJ databases">
        <title>The Genome Sequence of Acinetobacter calcoaceticus CIP 81.8.</title>
        <authorList>
            <consortium name="The Broad Institute Genome Sequencing Platform"/>
            <consortium name="The Broad Institute Genome Sequencing Center for Infectious Disease"/>
            <person name="Cerqueira G."/>
            <person name="Feldgarden M."/>
            <person name="Courvalin P."/>
            <person name="Perichon B."/>
            <person name="Grillot-Courvalin C."/>
            <person name="Clermont D."/>
            <person name="Rocha E."/>
            <person name="Yoon E.-J."/>
            <person name="Nemec A."/>
            <person name="Walker B."/>
            <person name="Young S.K."/>
            <person name="Zeng Q."/>
            <person name="Gargeya S."/>
            <person name="Fitzgerald M."/>
            <person name="Haas B."/>
            <person name="Abouelleil A."/>
            <person name="Alvarado L."/>
            <person name="Arachchi H.M."/>
            <person name="Berlin A.M."/>
            <person name="Chapman S.B."/>
            <person name="Dewar J."/>
            <person name="Goldberg J."/>
            <person name="Griggs A."/>
            <person name="Gujja S."/>
            <person name="Hansen M."/>
            <person name="Howarth C."/>
            <person name="Imamovic A."/>
            <person name="Larimer J."/>
            <person name="McCowan C."/>
            <person name="Murphy C."/>
            <person name="Neiman D."/>
            <person name="Pearson M."/>
            <person name="Priest M."/>
            <person name="Roberts A."/>
            <person name="Saif S."/>
            <person name="Shea T."/>
            <person name="Sisk P."/>
            <person name="Sykes S."/>
            <person name="Wortman J."/>
            <person name="Nusbaum C."/>
            <person name="Birren B."/>
        </authorList>
    </citation>
    <scope>NUCLEOTIDE SEQUENCE [LARGE SCALE GENOMIC DNA]</scope>
    <source>
        <strain evidence="19 20">CIP 81.8</strain>
    </source>
</reference>
<dbReference type="InterPro" id="IPR020476">
    <property type="entry name" value="Nudix_hydrolase"/>
</dbReference>
<name>A0ABN0K5H4_ACICA</name>
<evidence type="ECO:0000256" key="13">
    <source>
        <dbReference type="ARBA" id="ARBA00040794"/>
    </source>
</evidence>
<evidence type="ECO:0000256" key="7">
    <source>
        <dbReference type="ARBA" id="ARBA00022801"/>
    </source>
</evidence>
<comment type="catalytic activity">
    <reaction evidence="10">
        <text>8-oxo-dGTP + H2O = 8-oxo-dGMP + diphosphate + H(+)</text>
        <dbReference type="Rhea" id="RHEA:31575"/>
        <dbReference type="ChEBI" id="CHEBI:15377"/>
        <dbReference type="ChEBI" id="CHEBI:15378"/>
        <dbReference type="ChEBI" id="CHEBI:33019"/>
        <dbReference type="ChEBI" id="CHEBI:63224"/>
        <dbReference type="ChEBI" id="CHEBI:77896"/>
        <dbReference type="EC" id="3.6.1.55"/>
    </reaction>
</comment>
<evidence type="ECO:0000256" key="4">
    <source>
        <dbReference type="ARBA" id="ARBA00022705"/>
    </source>
</evidence>
<comment type="cofactor">
    <cofactor evidence="1">
        <name>Mg(2+)</name>
        <dbReference type="ChEBI" id="CHEBI:18420"/>
    </cofactor>
</comment>
<evidence type="ECO:0000256" key="17">
    <source>
        <dbReference type="RuleBase" id="RU003476"/>
    </source>
</evidence>
<evidence type="ECO:0000256" key="16">
    <source>
        <dbReference type="ARBA" id="ARBA00042798"/>
    </source>
</evidence>
<dbReference type="PROSITE" id="PS51462">
    <property type="entry name" value="NUDIX"/>
    <property type="match status" value="1"/>
</dbReference>
<feature type="domain" description="Nudix hydrolase" evidence="18">
    <location>
        <begin position="2"/>
        <end position="130"/>
    </location>
</feature>
<dbReference type="Proteomes" id="UP000013024">
    <property type="component" value="Unassembled WGS sequence"/>
</dbReference>
<keyword evidence="6" id="KW-0227">DNA damage</keyword>
<dbReference type="RefSeq" id="WP_005046891.1">
    <property type="nucleotide sequence ID" value="NZ_KB849780.1"/>
</dbReference>
<keyword evidence="8" id="KW-0460">Magnesium</keyword>
<dbReference type="InterPro" id="IPR015797">
    <property type="entry name" value="NUDIX_hydrolase-like_dom_sf"/>
</dbReference>
<dbReference type="SUPFAM" id="SSF55811">
    <property type="entry name" value="Nudix"/>
    <property type="match status" value="1"/>
</dbReference>
<dbReference type="PRINTS" id="PR00502">
    <property type="entry name" value="NUDIXFAMILY"/>
</dbReference>
<dbReference type="InterPro" id="IPR000086">
    <property type="entry name" value="NUDIX_hydrolase_dom"/>
</dbReference>
<keyword evidence="9" id="KW-0234">DNA repair</keyword>
<evidence type="ECO:0000256" key="8">
    <source>
        <dbReference type="ARBA" id="ARBA00022842"/>
    </source>
</evidence>
<sequence length="136" mass="15632">MKSLDVVAAVIWHQDKILCALKGEHKYPYLSNKYEFPGGKVEAEETLEQALIREIKEELNLDIEVTEYLLTVEHGYPNFNIELATFMCVTKTIEELALSEHQDVQWCTIDELEQLDWAAADIPIVKYLLDNKTTAC</sequence>
<evidence type="ECO:0000256" key="6">
    <source>
        <dbReference type="ARBA" id="ARBA00022763"/>
    </source>
</evidence>
<dbReference type="CDD" id="cd03425">
    <property type="entry name" value="NUDIX_MutT_NudA_like"/>
    <property type="match status" value="1"/>
</dbReference>